<dbReference type="EnsemblPlants" id="Pp3c10_11219V3.1">
    <property type="protein sequence ID" value="PAC:32901830.CDS.1"/>
    <property type="gene ID" value="Pp3c10_11219"/>
</dbReference>
<keyword evidence="4" id="KW-1185">Reference proteome</keyword>
<dbReference type="Gramene" id="Pp3c10_11219V3.1">
    <property type="protein sequence ID" value="PAC:32901830.CDS.1"/>
    <property type="gene ID" value="Pp3c10_11219"/>
</dbReference>
<name>A0A2K1JYL5_PHYPA</name>
<proteinExistence type="predicted"/>
<reference evidence="2 4" key="1">
    <citation type="journal article" date="2008" name="Science">
        <title>The Physcomitrella genome reveals evolutionary insights into the conquest of land by plants.</title>
        <authorList>
            <person name="Rensing S."/>
            <person name="Lang D."/>
            <person name="Zimmer A."/>
            <person name="Terry A."/>
            <person name="Salamov A."/>
            <person name="Shapiro H."/>
            <person name="Nishiyama T."/>
            <person name="Perroud P.-F."/>
            <person name="Lindquist E."/>
            <person name="Kamisugi Y."/>
            <person name="Tanahashi T."/>
            <person name="Sakakibara K."/>
            <person name="Fujita T."/>
            <person name="Oishi K."/>
            <person name="Shin-I T."/>
            <person name="Kuroki Y."/>
            <person name="Toyoda A."/>
            <person name="Suzuki Y."/>
            <person name="Hashimoto A."/>
            <person name="Yamaguchi K."/>
            <person name="Sugano A."/>
            <person name="Kohara Y."/>
            <person name="Fujiyama A."/>
            <person name="Anterola A."/>
            <person name="Aoki S."/>
            <person name="Ashton N."/>
            <person name="Barbazuk W.B."/>
            <person name="Barker E."/>
            <person name="Bennetzen J."/>
            <person name="Bezanilla M."/>
            <person name="Blankenship R."/>
            <person name="Cho S.H."/>
            <person name="Dutcher S."/>
            <person name="Estelle M."/>
            <person name="Fawcett J.A."/>
            <person name="Gundlach H."/>
            <person name="Hanada K."/>
            <person name="Heyl A."/>
            <person name="Hicks K.A."/>
            <person name="Hugh J."/>
            <person name="Lohr M."/>
            <person name="Mayer K."/>
            <person name="Melkozernov A."/>
            <person name="Murata T."/>
            <person name="Nelson D."/>
            <person name="Pils B."/>
            <person name="Prigge M."/>
            <person name="Reiss B."/>
            <person name="Renner T."/>
            <person name="Rombauts S."/>
            <person name="Rushton P."/>
            <person name="Sanderfoot A."/>
            <person name="Schween G."/>
            <person name="Shiu S.-H."/>
            <person name="Stueber K."/>
            <person name="Theodoulou F.L."/>
            <person name="Tu H."/>
            <person name="Van de Peer Y."/>
            <person name="Verrier P.J."/>
            <person name="Waters E."/>
            <person name="Wood A."/>
            <person name="Yang L."/>
            <person name="Cove D."/>
            <person name="Cuming A."/>
            <person name="Hasebe M."/>
            <person name="Lucas S."/>
            <person name="Mishler D.B."/>
            <person name="Reski R."/>
            <person name="Grigoriev I."/>
            <person name="Quatrano R.S."/>
            <person name="Boore J.L."/>
        </authorList>
    </citation>
    <scope>NUCLEOTIDE SEQUENCE [LARGE SCALE GENOMIC DNA]</scope>
    <source>
        <strain evidence="3 4">cv. Gransden 2004</strain>
    </source>
</reference>
<dbReference type="EMBL" id="ABEU02000010">
    <property type="protein sequence ID" value="PNR46610.1"/>
    <property type="molecule type" value="Genomic_DNA"/>
</dbReference>
<organism evidence="2">
    <name type="scientific">Physcomitrium patens</name>
    <name type="common">Spreading-leaved earth moss</name>
    <name type="synonym">Physcomitrella patens</name>
    <dbReference type="NCBI Taxonomy" id="3218"/>
    <lineage>
        <taxon>Eukaryota</taxon>
        <taxon>Viridiplantae</taxon>
        <taxon>Streptophyta</taxon>
        <taxon>Embryophyta</taxon>
        <taxon>Bryophyta</taxon>
        <taxon>Bryophytina</taxon>
        <taxon>Bryopsida</taxon>
        <taxon>Funariidae</taxon>
        <taxon>Funariales</taxon>
        <taxon>Funariaceae</taxon>
        <taxon>Physcomitrium</taxon>
    </lineage>
</organism>
<dbReference type="AlphaFoldDB" id="A0A2K1JYL5"/>
<evidence type="ECO:0000313" key="2">
    <source>
        <dbReference type="EMBL" id="PNR46610.1"/>
    </source>
</evidence>
<dbReference type="InParanoid" id="A0A2K1JYL5"/>
<dbReference type="Proteomes" id="UP000006727">
    <property type="component" value="Chromosome 10"/>
</dbReference>
<evidence type="ECO:0000313" key="3">
    <source>
        <dbReference type="EnsemblPlants" id="PAC:32901830.CDS.1"/>
    </source>
</evidence>
<reference evidence="2 4" key="2">
    <citation type="journal article" date="2018" name="Plant J.">
        <title>The Physcomitrella patens chromosome-scale assembly reveals moss genome structure and evolution.</title>
        <authorList>
            <person name="Lang D."/>
            <person name="Ullrich K.K."/>
            <person name="Murat F."/>
            <person name="Fuchs J."/>
            <person name="Jenkins J."/>
            <person name="Haas F.B."/>
            <person name="Piednoel M."/>
            <person name="Gundlach H."/>
            <person name="Van Bel M."/>
            <person name="Meyberg R."/>
            <person name="Vives C."/>
            <person name="Morata J."/>
            <person name="Symeonidi A."/>
            <person name="Hiss M."/>
            <person name="Muchero W."/>
            <person name="Kamisugi Y."/>
            <person name="Saleh O."/>
            <person name="Blanc G."/>
            <person name="Decker E.L."/>
            <person name="van Gessel N."/>
            <person name="Grimwood J."/>
            <person name="Hayes R.D."/>
            <person name="Graham S.W."/>
            <person name="Gunter L.E."/>
            <person name="McDaniel S.F."/>
            <person name="Hoernstein S.N.W."/>
            <person name="Larsson A."/>
            <person name="Li F.W."/>
            <person name="Perroud P.F."/>
            <person name="Phillips J."/>
            <person name="Ranjan P."/>
            <person name="Rokshar D.S."/>
            <person name="Rothfels C.J."/>
            <person name="Schneider L."/>
            <person name="Shu S."/>
            <person name="Stevenson D.W."/>
            <person name="Thummler F."/>
            <person name="Tillich M."/>
            <person name="Villarreal Aguilar J.C."/>
            <person name="Widiez T."/>
            <person name="Wong G.K."/>
            <person name="Wymore A."/>
            <person name="Zhang Y."/>
            <person name="Zimmer A.D."/>
            <person name="Quatrano R.S."/>
            <person name="Mayer K.F.X."/>
            <person name="Goodstein D."/>
            <person name="Casacuberta J.M."/>
            <person name="Vandepoele K."/>
            <person name="Reski R."/>
            <person name="Cuming A.C."/>
            <person name="Tuskan G.A."/>
            <person name="Maumus F."/>
            <person name="Salse J."/>
            <person name="Schmutz J."/>
            <person name="Rensing S.A."/>
        </authorList>
    </citation>
    <scope>NUCLEOTIDE SEQUENCE [LARGE SCALE GENOMIC DNA]</scope>
    <source>
        <strain evidence="3 4">cv. Gransden 2004</strain>
    </source>
</reference>
<protein>
    <submittedName>
        <fullName evidence="2 3">Uncharacterized protein</fullName>
    </submittedName>
</protein>
<accession>A0A2K1JYL5</accession>
<feature type="region of interest" description="Disordered" evidence="1">
    <location>
        <begin position="43"/>
        <end position="66"/>
    </location>
</feature>
<reference evidence="3" key="3">
    <citation type="submission" date="2020-12" db="UniProtKB">
        <authorList>
            <consortium name="EnsemblPlants"/>
        </authorList>
    </citation>
    <scope>IDENTIFICATION</scope>
</reference>
<feature type="compositionally biased region" description="Low complexity" evidence="1">
    <location>
        <begin position="43"/>
        <end position="53"/>
    </location>
</feature>
<gene>
    <name evidence="2" type="ORF">PHYPA_013729</name>
</gene>
<sequence>MPRHPCRSLPTRITLCCCIAFPSHPSPPSLVSPSDAVSSLASPAATATAAAAAPPAPSPAPNTHDTHNSGAPFAACSFPLCVKLHTQAEAAKL</sequence>
<evidence type="ECO:0000256" key="1">
    <source>
        <dbReference type="SAM" id="MobiDB-lite"/>
    </source>
</evidence>
<evidence type="ECO:0000313" key="4">
    <source>
        <dbReference type="Proteomes" id="UP000006727"/>
    </source>
</evidence>